<keyword evidence="3" id="KW-0444">Lipid biosynthesis</keyword>
<dbReference type="Proteomes" id="UP000266172">
    <property type="component" value="Unassembled WGS sequence"/>
</dbReference>
<evidence type="ECO:0000259" key="14">
    <source>
        <dbReference type="PROSITE" id="PS50035"/>
    </source>
</evidence>
<dbReference type="PANTHER" id="PTHR21248:SF22">
    <property type="entry name" value="PHOSPHOLIPASE D"/>
    <property type="match status" value="1"/>
</dbReference>
<feature type="domain" description="PLD phosphodiesterase" evidence="14">
    <location>
        <begin position="254"/>
        <end position="281"/>
    </location>
</feature>
<keyword evidence="2" id="KW-1003">Cell membrane</keyword>
<dbReference type="GO" id="GO:0032049">
    <property type="term" value="P:cardiolipin biosynthetic process"/>
    <property type="evidence" value="ECO:0007669"/>
    <property type="project" value="UniProtKB-UniRule"/>
</dbReference>
<dbReference type="InterPro" id="IPR022924">
    <property type="entry name" value="Cardiolipin_synthase"/>
</dbReference>
<evidence type="ECO:0000256" key="7">
    <source>
        <dbReference type="ARBA" id="ARBA00022989"/>
    </source>
</evidence>
<evidence type="ECO:0000256" key="11">
    <source>
        <dbReference type="ARBA" id="ARBA00023264"/>
    </source>
</evidence>
<evidence type="ECO:0000256" key="4">
    <source>
        <dbReference type="ARBA" id="ARBA00022679"/>
    </source>
</evidence>
<evidence type="ECO:0000313" key="15">
    <source>
        <dbReference type="EMBL" id="RGS41497.1"/>
    </source>
</evidence>
<keyword evidence="11" id="KW-1208">Phospholipid metabolism</keyword>
<dbReference type="CDD" id="cd09154">
    <property type="entry name" value="PLDc_SMU_988_like_1"/>
    <property type="match status" value="1"/>
</dbReference>
<keyword evidence="5 13" id="KW-0812">Transmembrane</keyword>
<dbReference type="Pfam" id="PF13091">
    <property type="entry name" value="PLDc_2"/>
    <property type="match status" value="2"/>
</dbReference>
<keyword evidence="8" id="KW-0443">Lipid metabolism</keyword>
<dbReference type="GO" id="GO:0008808">
    <property type="term" value="F:cardiolipin synthase activity"/>
    <property type="evidence" value="ECO:0007669"/>
    <property type="project" value="UniProtKB-UniRule"/>
</dbReference>
<keyword evidence="9 13" id="KW-0472">Membrane</keyword>
<keyword evidence="6" id="KW-0677">Repeat</keyword>
<feature type="transmembrane region" description="Helical" evidence="13">
    <location>
        <begin position="21"/>
        <end position="39"/>
    </location>
</feature>
<dbReference type="CDD" id="cd09160">
    <property type="entry name" value="PLDc_SMU_988_like_2"/>
    <property type="match status" value="1"/>
</dbReference>
<evidence type="ECO:0000256" key="9">
    <source>
        <dbReference type="ARBA" id="ARBA00023136"/>
    </source>
</evidence>
<evidence type="ECO:0000256" key="10">
    <source>
        <dbReference type="ARBA" id="ARBA00023209"/>
    </source>
</evidence>
<dbReference type="RefSeq" id="WP_118096879.1">
    <property type="nucleotide sequence ID" value="NZ_QRVL01000002.1"/>
</dbReference>
<gene>
    <name evidence="15" type="primary">cls</name>
    <name evidence="15" type="ORF">DWX93_05095</name>
</gene>
<dbReference type="AlphaFoldDB" id="A0A395V8F9"/>
<dbReference type="GO" id="GO:0005886">
    <property type="term" value="C:plasma membrane"/>
    <property type="evidence" value="ECO:0007669"/>
    <property type="project" value="UniProtKB-SubCell"/>
</dbReference>
<keyword evidence="4" id="KW-0808">Transferase</keyword>
<reference evidence="15 16" key="1">
    <citation type="submission" date="2018-08" db="EMBL/GenBank/DDBJ databases">
        <title>A genome reference for cultivated species of the human gut microbiota.</title>
        <authorList>
            <person name="Zou Y."/>
            <person name="Xue W."/>
            <person name="Luo G."/>
        </authorList>
    </citation>
    <scope>NUCLEOTIDE SEQUENCE [LARGE SCALE GENOMIC DNA]</scope>
    <source>
        <strain evidence="15 16">AF22-12AC</strain>
    </source>
</reference>
<comment type="subcellular location">
    <subcellularLocation>
        <location evidence="1">Cell membrane</location>
        <topology evidence="1">Multi-pass membrane protein</topology>
    </subcellularLocation>
</comment>
<sequence>MKRQKMRTEQKSNVKNSVGRLVFVGLSLLLQVLWILLLFLRLNAYSTAISLCFSVGAFLVALSIYAKHENAAFKMPWIILILAFPVLGLCIYLVFGHKNVVAKAMRRRFETIEPVLFEQIPQDEIVLGQLEEQDFAVANQCRYINRFGHYPVYRNTDVTFYPDAAEGLAAQLHDLASAEHFIFMEYHAIEEAEAFGRIRDVLAERAAHGVEVRLFYDDVGSIGFIDPGFIKRMEAIGVECRVFNPVLPILNIFMNNRDHRKITVVDGKIGYTGGYNLADEYFNITHPYGVWKDTGIRLAGDAVASLTVTFLQMWNATAEADHEFQTYFPKLDYRAADTGFVQPYADGPLTDGYFAEDVYLNLIKSAKHFFYAATPYLIISDDMTRELCLAAERGVDVRIVTPGIPDKKLVYQTTRSYYAPLVRRGVRIYEYTPGFIHQKQTLCDGETATVGTINFDYRSLYHHFENGVLLHGCGAIGAIGEDFAQIFEVSREVTEQYKGKRSMGLRIIQCILRLFAPLL</sequence>
<accession>A0A395V8F9</accession>
<name>A0A395V8F9_9FIRM</name>
<dbReference type="InterPro" id="IPR027379">
    <property type="entry name" value="CLS_N"/>
</dbReference>
<protein>
    <recommendedName>
        <fullName evidence="12">Cardiolipin synthase</fullName>
        <ecNumber evidence="12">2.7.8.-</ecNumber>
    </recommendedName>
</protein>
<evidence type="ECO:0000256" key="5">
    <source>
        <dbReference type="ARBA" id="ARBA00022692"/>
    </source>
</evidence>
<dbReference type="Gene3D" id="3.30.870.10">
    <property type="entry name" value="Endonuclease Chain A"/>
    <property type="match status" value="2"/>
</dbReference>
<dbReference type="Pfam" id="PF13396">
    <property type="entry name" value="PLDc_N"/>
    <property type="match status" value="1"/>
</dbReference>
<evidence type="ECO:0000256" key="8">
    <source>
        <dbReference type="ARBA" id="ARBA00023098"/>
    </source>
</evidence>
<evidence type="ECO:0000256" key="2">
    <source>
        <dbReference type="ARBA" id="ARBA00022475"/>
    </source>
</evidence>
<dbReference type="InterPro" id="IPR001736">
    <property type="entry name" value="PLipase_D/transphosphatidylase"/>
</dbReference>
<dbReference type="PANTHER" id="PTHR21248">
    <property type="entry name" value="CARDIOLIPIN SYNTHASE"/>
    <property type="match status" value="1"/>
</dbReference>
<dbReference type="EC" id="2.7.8.-" evidence="12"/>
<evidence type="ECO:0000256" key="13">
    <source>
        <dbReference type="SAM" id="Phobius"/>
    </source>
</evidence>
<evidence type="ECO:0000256" key="3">
    <source>
        <dbReference type="ARBA" id="ARBA00022516"/>
    </source>
</evidence>
<dbReference type="NCBIfam" id="TIGR04265">
    <property type="entry name" value="bac_cardiolipin"/>
    <property type="match status" value="1"/>
</dbReference>
<keyword evidence="7 13" id="KW-1133">Transmembrane helix</keyword>
<dbReference type="EMBL" id="QRVL01000002">
    <property type="protein sequence ID" value="RGS41497.1"/>
    <property type="molecule type" value="Genomic_DNA"/>
</dbReference>
<dbReference type="SUPFAM" id="SSF56024">
    <property type="entry name" value="Phospholipase D/nuclease"/>
    <property type="match status" value="2"/>
</dbReference>
<evidence type="ECO:0000313" key="16">
    <source>
        <dbReference type="Proteomes" id="UP000266172"/>
    </source>
</evidence>
<comment type="caution">
    <text evidence="15">The sequence shown here is derived from an EMBL/GenBank/DDBJ whole genome shotgun (WGS) entry which is preliminary data.</text>
</comment>
<keyword evidence="10" id="KW-0594">Phospholipid biosynthesis</keyword>
<feature type="transmembrane region" description="Helical" evidence="13">
    <location>
        <begin position="45"/>
        <end position="65"/>
    </location>
</feature>
<evidence type="ECO:0000256" key="12">
    <source>
        <dbReference type="NCBIfam" id="TIGR04265"/>
    </source>
</evidence>
<feature type="domain" description="PLD phosphodiesterase" evidence="14">
    <location>
        <begin position="432"/>
        <end position="459"/>
    </location>
</feature>
<dbReference type="SMART" id="SM00155">
    <property type="entry name" value="PLDc"/>
    <property type="match status" value="2"/>
</dbReference>
<organism evidence="15 16">
    <name type="scientific">Roseburia hominis</name>
    <dbReference type="NCBI Taxonomy" id="301301"/>
    <lineage>
        <taxon>Bacteria</taxon>
        <taxon>Bacillati</taxon>
        <taxon>Bacillota</taxon>
        <taxon>Clostridia</taxon>
        <taxon>Lachnospirales</taxon>
        <taxon>Lachnospiraceae</taxon>
        <taxon>Roseburia</taxon>
    </lineage>
</organism>
<proteinExistence type="predicted"/>
<feature type="transmembrane region" description="Helical" evidence="13">
    <location>
        <begin position="77"/>
        <end position="95"/>
    </location>
</feature>
<dbReference type="PROSITE" id="PS50035">
    <property type="entry name" value="PLD"/>
    <property type="match status" value="2"/>
</dbReference>
<evidence type="ECO:0000256" key="1">
    <source>
        <dbReference type="ARBA" id="ARBA00004651"/>
    </source>
</evidence>
<dbReference type="InterPro" id="IPR025202">
    <property type="entry name" value="PLD-like_dom"/>
</dbReference>
<evidence type="ECO:0000256" key="6">
    <source>
        <dbReference type="ARBA" id="ARBA00022737"/>
    </source>
</evidence>